<reference evidence="1" key="1">
    <citation type="submission" date="2018-05" db="EMBL/GenBank/DDBJ databases">
        <authorList>
            <person name="Lanie J.A."/>
            <person name="Ng W.-L."/>
            <person name="Kazmierczak K.M."/>
            <person name="Andrzejewski T.M."/>
            <person name="Davidsen T.M."/>
            <person name="Wayne K.J."/>
            <person name="Tettelin H."/>
            <person name="Glass J.I."/>
            <person name="Rusch D."/>
            <person name="Podicherti R."/>
            <person name="Tsui H.-C.T."/>
            <person name="Winkler M.E."/>
        </authorList>
    </citation>
    <scope>NUCLEOTIDE SEQUENCE</scope>
</reference>
<sequence length="185" mass="22043">MSKQIIDRLKKLSDGDIFYALYISRQNNYERQVKDRFEKDLVLFQESINSKPNEFIKFSDSIKIFPFYLELATRINKCRKHSTYTKQCKKYLPYDFEGYRIVNNNLVLMTSDYLKMRLEQVVDVKMVNNCLRIPLMGERRAKNLFTTAIAKIKSDDDWVMNVARDMMKLLIAMSSNISTNYYDVY</sequence>
<evidence type="ECO:0000313" key="1">
    <source>
        <dbReference type="EMBL" id="SVA88399.1"/>
    </source>
</evidence>
<organism evidence="1">
    <name type="scientific">marine metagenome</name>
    <dbReference type="NCBI Taxonomy" id="408172"/>
    <lineage>
        <taxon>unclassified sequences</taxon>
        <taxon>metagenomes</taxon>
        <taxon>ecological metagenomes</taxon>
    </lineage>
</organism>
<proteinExistence type="predicted"/>
<accession>A0A381ZGT2</accession>
<protein>
    <submittedName>
        <fullName evidence="1">Uncharacterized protein</fullName>
    </submittedName>
</protein>
<dbReference type="AlphaFoldDB" id="A0A381ZGT2"/>
<dbReference type="EMBL" id="UINC01021250">
    <property type="protein sequence ID" value="SVA88399.1"/>
    <property type="molecule type" value="Genomic_DNA"/>
</dbReference>
<gene>
    <name evidence="1" type="ORF">METZ01_LOCUS141253</name>
</gene>
<name>A0A381ZGT2_9ZZZZ</name>